<dbReference type="AlphaFoldDB" id="A0A1K0FES2"/>
<keyword evidence="4" id="KW-1185">Reference proteome</keyword>
<feature type="compositionally biased region" description="Polar residues" evidence="1">
    <location>
        <begin position="551"/>
        <end position="563"/>
    </location>
</feature>
<comment type="caution">
    <text evidence="3">The sequence shown here is derived from an EMBL/GenBank/DDBJ whole genome shotgun (WGS) entry which is preliminary data.</text>
</comment>
<keyword evidence="2" id="KW-1133">Transmembrane helix</keyword>
<evidence type="ECO:0000313" key="4">
    <source>
        <dbReference type="Proteomes" id="UP000182486"/>
    </source>
</evidence>
<evidence type="ECO:0000256" key="2">
    <source>
        <dbReference type="SAM" id="Phobius"/>
    </source>
</evidence>
<feature type="compositionally biased region" description="Low complexity" evidence="1">
    <location>
        <begin position="400"/>
        <end position="426"/>
    </location>
</feature>
<feature type="region of interest" description="Disordered" evidence="1">
    <location>
        <begin position="255"/>
        <end position="325"/>
    </location>
</feature>
<feature type="compositionally biased region" description="Low complexity" evidence="1">
    <location>
        <begin position="306"/>
        <end position="325"/>
    </location>
</feature>
<feature type="compositionally biased region" description="Low complexity" evidence="1">
    <location>
        <begin position="362"/>
        <end position="387"/>
    </location>
</feature>
<feature type="region of interest" description="Disordered" evidence="1">
    <location>
        <begin position="362"/>
        <end position="510"/>
    </location>
</feature>
<feature type="compositionally biased region" description="Pro residues" evidence="1">
    <location>
        <begin position="388"/>
        <end position="399"/>
    </location>
</feature>
<feature type="compositionally biased region" description="Polar residues" evidence="1">
    <location>
        <begin position="285"/>
        <end position="295"/>
    </location>
</feature>
<name>A0A1K0FES2_9ACTN</name>
<proteinExistence type="predicted"/>
<evidence type="ECO:0000256" key="1">
    <source>
        <dbReference type="SAM" id="MobiDB-lite"/>
    </source>
</evidence>
<organism evidence="3 4">
    <name type="scientific">Couchioplanes caeruleus subsp. caeruleus</name>
    <dbReference type="NCBI Taxonomy" id="56427"/>
    <lineage>
        <taxon>Bacteria</taxon>
        <taxon>Bacillati</taxon>
        <taxon>Actinomycetota</taxon>
        <taxon>Actinomycetes</taxon>
        <taxon>Micromonosporales</taxon>
        <taxon>Micromonosporaceae</taxon>
        <taxon>Couchioplanes</taxon>
    </lineage>
</organism>
<gene>
    <name evidence="3" type="ORF">BG844_26995</name>
</gene>
<keyword evidence="2" id="KW-0472">Membrane</keyword>
<feature type="non-terminal residue" evidence="3">
    <location>
        <position position="626"/>
    </location>
</feature>
<keyword evidence="2" id="KW-0812">Transmembrane</keyword>
<evidence type="ECO:0000313" key="3">
    <source>
        <dbReference type="EMBL" id="OJF11329.1"/>
    </source>
</evidence>
<feature type="transmembrane region" description="Helical" evidence="2">
    <location>
        <begin position="20"/>
        <end position="43"/>
    </location>
</feature>
<protein>
    <submittedName>
        <fullName evidence="3">Uncharacterized protein</fullName>
    </submittedName>
</protein>
<dbReference type="RefSeq" id="WP_071808168.1">
    <property type="nucleotide sequence ID" value="NZ_MEIA01000361.1"/>
</dbReference>
<feature type="region of interest" description="Disordered" evidence="1">
    <location>
        <begin position="540"/>
        <end position="588"/>
    </location>
</feature>
<feature type="region of interest" description="Disordered" evidence="1">
    <location>
        <begin position="602"/>
        <end position="626"/>
    </location>
</feature>
<sequence length="626" mass="62485">MVCRSTTEKGEIEMRVLRTILGMLLLTVGIPALLVGGAFWAAMQHRDAGGAFSGTMQRVATSGYAIVVDDVDTLLRKDAPFARLGDTRLRITAASSGAPAFVGIAPRGRADAYLADIPRVSVSEIDLGTGALPVTGKLVPGTRAPEQLPGRERIWIAAGTGAVDWNPTELRGTEYSLVIMNPAAQPGVRLESTAGVRPGWLNQATWSLLTAGSILVMIGMIVLGWPSRRREVVYIVEPSQVPDLMQAIGAPLPLSRVGGGRHSATHRPRTLADCQPRSRPPSLTWPPSSSKNQPSARGPAIPMPASPAVAPSVPAAAPSSPAVGPSAPVGVPAVGSPGMVPDAAAVPVPAGPVPVIAGSAPAPVAAGSTSGSTTSTVAPSSPTVAPAVPSPASPLPSPASPASTVPSPDSGASSSALSSDPSASSPVPSPAPSSVPSSVPSPAPSSVPSSVPSPAPGEPLGLITPRATPAPAPVAGPAQATSPDPLFGRGPNRAARRRTTPQPTDLPIFEASAVGAWVAETAAARARETEACAVAALNVSRKAASTAAAKQPSTQPTDAQSPVTTDPAAAGPDATSSAPVRPASSGPVKGYDVLVVGLSVASATDEPVRTETASASKPAGSGTAVR</sequence>
<reference evidence="3 4" key="1">
    <citation type="submission" date="2016-09" db="EMBL/GenBank/DDBJ databases">
        <title>Couchioplanes caeruleus draft genome sequence.</title>
        <authorList>
            <person name="Sheehan J."/>
            <person name="Caffrey P."/>
        </authorList>
    </citation>
    <scope>NUCLEOTIDE SEQUENCE [LARGE SCALE GENOMIC DNA]</scope>
    <source>
        <strain evidence="3 4">DSM 43634</strain>
    </source>
</reference>
<accession>A0A1K0FES2</accession>
<feature type="compositionally biased region" description="Pro residues" evidence="1">
    <location>
        <begin position="427"/>
        <end position="457"/>
    </location>
</feature>
<dbReference type="EMBL" id="MEIA01000361">
    <property type="protein sequence ID" value="OJF11329.1"/>
    <property type="molecule type" value="Genomic_DNA"/>
</dbReference>
<feature type="compositionally biased region" description="Low complexity" evidence="1">
    <location>
        <begin position="564"/>
        <end position="579"/>
    </location>
</feature>
<dbReference type="Proteomes" id="UP000182486">
    <property type="component" value="Unassembled WGS sequence"/>
</dbReference>